<proteinExistence type="predicted"/>
<dbReference type="RefSeq" id="WP_033252909.1">
    <property type="nucleotide sequence ID" value="NZ_BSRX01000047.1"/>
</dbReference>
<dbReference type="EMBL" id="BSRX01000047">
    <property type="protein sequence ID" value="GLW58119.1"/>
    <property type="molecule type" value="Genomic_DNA"/>
</dbReference>
<evidence type="ECO:0000313" key="1">
    <source>
        <dbReference type="EMBL" id="GLW58119.1"/>
    </source>
</evidence>
<comment type="caution">
    <text evidence="1">The sequence shown here is derived from an EMBL/GenBank/DDBJ whole genome shotgun (WGS) entry which is preliminary data.</text>
</comment>
<dbReference type="OrthoDB" id="4517419at2"/>
<sequence>MGFATTYLTKAEVQDLLGITSFGMWRLPRQHPDFPAPAKNVHHRSVDDPDAQHWDATAVYVWAAKTPQFRQRGALLERPLPDRPGTGRFLGHRDTAHGPATDWDTAIGVVRLLHTTEREAAAGMAGDLAAERGHGITVVCSLFGDIAHGGPALVAADTARPCIEYEADWSVAVQLAGQPLPWWPGALRRPDIIRQWSPGSEVLTVQLPADDREVALQRAARNPTFTARARAVLTDMARSIRNDRIDAVRSEIMIFGEVRPWHTSSPLVIAAEPDTQGHPLGTAEEDGPLRPGWAEVARSNQPDAVAALHVALGRNADLLPYGSFTDLRVSDSPTVDRWVRRLALCDPTAGHATLAEGKQVEAFFTDPLTDMPVVRTKDDDDPSRAQWLFYAPRSLPAGRGELASVVLDGAVWITTTDGLVHPAPCLPGEHLWWGDGWGDRATELAHVVHLLLDDLPARIPAHRHWRDAPPGLTALFNSQPKSGPGTELGRAALLHARMTPTPQGY</sequence>
<dbReference type="AlphaFoldDB" id="A0A9W6PKR5"/>
<accession>A0A9W6PKR5</accession>
<name>A0A9W6PKR5_9ACTN</name>
<organism evidence="1 2">
    <name type="scientific">Kitasatospora phosalacinea</name>
    <dbReference type="NCBI Taxonomy" id="2065"/>
    <lineage>
        <taxon>Bacteria</taxon>
        <taxon>Bacillati</taxon>
        <taxon>Actinomycetota</taxon>
        <taxon>Actinomycetes</taxon>
        <taxon>Kitasatosporales</taxon>
        <taxon>Streptomycetaceae</taxon>
        <taxon>Kitasatospora</taxon>
    </lineage>
</organism>
<reference evidence="1" key="1">
    <citation type="submission" date="2023-02" db="EMBL/GenBank/DDBJ databases">
        <title>Kitasatospora phosalacinea NBRC 14362.</title>
        <authorList>
            <person name="Ichikawa N."/>
            <person name="Sato H."/>
            <person name="Tonouchi N."/>
        </authorList>
    </citation>
    <scope>NUCLEOTIDE SEQUENCE</scope>
    <source>
        <strain evidence="1">NBRC 14362</strain>
    </source>
</reference>
<protein>
    <submittedName>
        <fullName evidence="1">Uncharacterized protein</fullName>
    </submittedName>
</protein>
<evidence type="ECO:0000313" key="2">
    <source>
        <dbReference type="Proteomes" id="UP001165143"/>
    </source>
</evidence>
<gene>
    <name evidence="1" type="ORF">Kpho01_61300</name>
</gene>
<dbReference type="Proteomes" id="UP001165143">
    <property type="component" value="Unassembled WGS sequence"/>
</dbReference>